<proteinExistence type="predicted"/>
<keyword evidence="2" id="KW-0560">Oxidoreductase</keyword>
<dbReference type="EMBL" id="MWIH01000002">
    <property type="protein sequence ID" value="OQO94810.1"/>
    <property type="molecule type" value="Genomic_DNA"/>
</dbReference>
<dbReference type="InterPro" id="IPR007138">
    <property type="entry name" value="ABM_dom"/>
</dbReference>
<evidence type="ECO:0000313" key="2">
    <source>
        <dbReference type="EMBL" id="OQO94810.1"/>
    </source>
</evidence>
<keyword evidence="3" id="KW-1185">Reference proteome</keyword>
<feature type="domain" description="ABM" evidence="1">
    <location>
        <begin position="7"/>
        <end position="97"/>
    </location>
</feature>
<dbReference type="Proteomes" id="UP000192591">
    <property type="component" value="Unassembled WGS sequence"/>
</dbReference>
<organism evidence="2 3">
    <name type="scientific">Saccharomonospora piscinae</name>
    <dbReference type="NCBI Taxonomy" id="687388"/>
    <lineage>
        <taxon>Bacteria</taxon>
        <taxon>Bacillati</taxon>
        <taxon>Actinomycetota</taxon>
        <taxon>Actinomycetes</taxon>
        <taxon>Pseudonocardiales</taxon>
        <taxon>Pseudonocardiaceae</taxon>
        <taxon>Saccharomonospora</taxon>
    </lineage>
</organism>
<reference evidence="2 3" key="1">
    <citation type="submission" date="2017-02" db="EMBL/GenBank/DDBJ databases">
        <title>Draft genome of Saccharomonospora sp. 154.</title>
        <authorList>
            <person name="Alonso-Carmona G.S."/>
            <person name="De La Haba R."/>
            <person name="Vera-Gargallo B."/>
            <person name="Sandoval-Trujillo A.H."/>
            <person name="Ramirez-Duran N."/>
            <person name="Ventosa A."/>
        </authorList>
    </citation>
    <scope>NUCLEOTIDE SEQUENCE [LARGE SCALE GENOMIC DNA]</scope>
    <source>
        <strain evidence="2 3">LRS4.154</strain>
    </source>
</reference>
<dbReference type="RefSeq" id="WP_037333268.1">
    <property type="nucleotide sequence ID" value="NZ_AZUM01000001.1"/>
</dbReference>
<evidence type="ECO:0000313" key="3">
    <source>
        <dbReference type="Proteomes" id="UP000192591"/>
    </source>
</evidence>
<evidence type="ECO:0000259" key="1">
    <source>
        <dbReference type="PROSITE" id="PS51725"/>
    </source>
</evidence>
<dbReference type="Gene3D" id="3.30.70.100">
    <property type="match status" value="1"/>
</dbReference>
<protein>
    <submittedName>
        <fullName evidence="2">Antibiotic biosynthesis monooxygenase</fullName>
    </submittedName>
</protein>
<name>A0A1V9ACJ3_SACPI</name>
<dbReference type="InterPro" id="IPR011008">
    <property type="entry name" value="Dimeric_a/b-barrel"/>
</dbReference>
<dbReference type="Pfam" id="PF03992">
    <property type="entry name" value="ABM"/>
    <property type="match status" value="1"/>
</dbReference>
<dbReference type="AlphaFoldDB" id="A0A1V9ACJ3"/>
<dbReference type="STRING" id="1962155.B1813_01610"/>
<comment type="caution">
    <text evidence="2">The sequence shown here is derived from an EMBL/GenBank/DDBJ whole genome shotgun (WGS) entry which is preliminary data.</text>
</comment>
<dbReference type="SUPFAM" id="SSF54909">
    <property type="entry name" value="Dimeric alpha+beta barrel"/>
    <property type="match status" value="1"/>
</dbReference>
<dbReference type="OrthoDB" id="4304335at2"/>
<sequence>MSTGPAYRVLYLLTLKPGAEDAFLAAYESVRWLVARTPGHLGDQVCQSTDSPGEWLITSQWRSAEDFLAWERTPEHQALAAPMMATVARRKSLRYTIHRDTARAETGGAPWNDTP</sequence>
<dbReference type="GO" id="GO:0004497">
    <property type="term" value="F:monooxygenase activity"/>
    <property type="evidence" value="ECO:0007669"/>
    <property type="project" value="UniProtKB-KW"/>
</dbReference>
<dbReference type="PROSITE" id="PS51725">
    <property type="entry name" value="ABM"/>
    <property type="match status" value="1"/>
</dbReference>
<accession>A0A1V9ACJ3</accession>
<keyword evidence="2" id="KW-0503">Monooxygenase</keyword>
<gene>
    <name evidence="2" type="ORF">B1813_01610</name>
</gene>